<dbReference type="AlphaFoldDB" id="A0A4R5LLT7"/>
<reference evidence="2 3" key="1">
    <citation type="submission" date="2019-03" db="EMBL/GenBank/DDBJ databases">
        <title>Paraburkholderia sp. isolated from native Mimosa gymnas in Guartela State Park, Brazil.</title>
        <authorList>
            <person name="Paulitsch F."/>
            <person name="Hungria M."/>
            <person name="Delamuta J.R.M."/>
            <person name="Ribeiro R.A."/>
            <person name="Dall'Agnol R."/>
            <person name="Silva J.S.B."/>
        </authorList>
    </citation>
    <scope>NUCLEOTIDE SEQUENCE [LARGE SCALE GENOMIC DNA]</scope>
    <source>
        <strain evidence="2 3">CNPSo 3008</strain>
    </source>
</reference>
<evidence type="ECO:0000256" key="1">
    <source>
        <dbReference type="SAM" id="MobiDB-lite"/>
    </source>
</evidence>
<name>A0A4R5LLT7_9BURK</name>
<accession>A0A4R5LLT7</accession>
<evidence type="ECO:0000313" key="2">
    <source>
        <dbReference type="EMBL" id="TDG10688.1"/>
    </source>
</evidence>
<proteinExistence type="predicted"/>
<organism evidence="2 3">
    <name type="scientific">Paraburkholderia guartelaensis</name>
    <dbReference type="NCBI Taxonomy" id="2546446"/>
    <lineage>
        <taxon>Bacteria</taxon>
        <taxon>Pseudomonadati</taxon>
        <taxon>Pseudomonadota</taxon>
        <taxon>Betaproteobacteria</taxon>
        <taxon>Burkholderiales</taxon>
        <taxon>Burkholderiaceae</taxon>
        <taxon>Paraburkholderia</taxon>
    </lineage>
</organism>
<evidence type="ECO:0000313" key="3">
    <source>
        <dbReference type="Proteomes" id="UP000295606"/>
    </source>
</evidence>
<protein>
    <submittedName>
        <fullName evidence="2">Uncharacterized protein</fullName>
    </submittedName>
</protein>
<feature type="compositionally biased region" description="Polar residues" evidence="1">
    <location>
        <begin position="1"/>
        <end position="18"/>
    </location>
</feature>
<feature type="region of interest" description="Disordered" evidence="1">
    <location>
        <begin position="1"/>
        <end position="42"/>
    </location>
</feature>
<dbReference type="RefSeq" id="WP_133179029.1">
    <property type="nucleotide sequence ID" value="NZ_CAJMZB010000003.1"/>
</dbReference>
<comment type="caution">
    <text evidence="2">The sequence shown here is derived from an EMBL/GenBank/DDBJ whole genome shotgun (WGS) entry which is preliminary data.</text>
</comment>
<dbReference type="EMBL" id="SMOD01000001">
    <property type="protein sequence ID" value="TDG10688.1"/>
    <property type="molecule type" value="Genomic_DNA"/>
</dbReference>
<feature type="compositionally biased region" description="Acidic residues" evidence="1">
    <location>
        <begin position="30"/>
        <end position="40"/>
    </location>
</feature>
<gene>
    <name evidence="2" type="ORF">E1N52_00035</name>
</gene>
<sequence>MEPESISRQPSPLSTTSAPLGGALASGESALDEGADDSEGDPVPAVLSRLSFCVAWLFGLEAFLTESDARARTPRA</sequence>
<dbReference type="Proteomes" id="UP000295606">
    <property type="component" value="Unassembled WGS sequence"/>
</dbReference>
<dbReference type="OrthoDB" id="9027525at2"/>